<accession>A0A336M2G2</accession>
<evidence type="ECO:0000256" key="2">
    <source>
        <dbReference type="ARBA" id="ARBA00004496"/>
    </source>
</evidence>
<dbReference type="PANTHER" id="PTHR10997:SF18">
    <property type="entry name" value="D-IMPORTIN 7_RANBP7"/>
    <property type="match status" value="1"/>
</dbReference>
<evidence type="ECO:0000256" key="5">
    <source>
        <dbReference type="ARBA" id="ARBA00022490"/>
    </source>
</evidence>
<feature type="domain" description="Importin N-terminal" evidence="9">
    <location>
        <begin position="21"/>
        <end position="103"/>
    </location>
</feature>
<reference evidence="10" key="1">
    <citation type="submission" date="2018-04" db="EMBL/GenBank/DDBJ databases">
        <authorList>
            <person name="Go L.Y."/>
            <person name="Mitchell J.A."/>
        </authorList>
    </citation>
    <scope>NUCLEOTIDE SEQUENCE</scope>
    <source>
        <tissue evidence="10">Whole organism</tissue>
    </source>
</reference>
<dbReference type="PROSITE" id="PS50166">
    <property type="entry name" value="IMPORTIN_B_NT"/>
    <property type="match status" value="1"/>
</dbReference>
<dbReference type="Pfam" id="PF03810">
    <property type="entry name" value="IBN_N"/>
    <property type="match status" value="1"/>
</dbReference>
<dbReference type="InterPro" id="IPR001494">
    <property type="entry name" value="Importin-beta_N"/>
</dbReference>
<keyword evidence="4" id="KW-0813">Transport</keyword>
<dbReference type="GO" id="GO:0005635">
    <property type="term" value="C:nuclear envelope"/>
    <property type="evidence" value="ECO:0007669"/>
    <property type="project" value="TreeGrafter"/>
</dbReference>
<dbReference type="GO" id="GO:0006606">
    <property type="term" value="P:protein import into nucleus"/>
    <property type="evidence" value="ECO:0007669"/>
    <property type="project" value="TreeGrafter"/>
</dbReference>
<keyword evidence="6" id="KW-0653">Protein transport</keyword>
<dbReference type="SUPFAM" id="SSF48371">
    <property type="entry name" value="ARM repeat"/>
    <property type="match status" value="1"/>
</dbReference>
<feature type="compositionally biased region" description="Acidic residues" evidence="8">
    <location>
        <begin position="881"/>
        <end position="904"/>
    </location>
</feature>
<dbReference type="AlphaFoldDB" id="A0A336M2G2"/>
<dbReference type="EMBL" id="UFQS01000264">
    <property type="protein sequence ID" value="SSX02190.1"/>
    <property type="molecule type" value="Genomic_DNA"/>
</dbReference>
<feature type="region of interest" description="Disordered" evidence="8">
    <location>
        <begin position="923"/>
        <end position="954"/>
    </location>
</feature>
<dbReference type="PANTHER" id="PTHR10997">
    <property type="entry name" value="IMPORTIN-7, 8, 11"/>
    <property type="match status" value="1"/>
</dbReference>
<comment type="subcellular location">
    <subcellularLocation>
        <location evidence="2">Cytoplasm</location>
    </subcellularLocation>
    <subcellularLocation>
        <location evidence="1">Nucleus</location>
    </subcellularLocation>
</comment>
<sequence>MNQKIIETLRGTIDINQRQQAEDELTKIHKIIGFVPSLLQVVMQNDVDLPVRQAGAIYLKNTICQNWQDKEPDPNNPAAHLAFAIHEQDRAMVRESIVEAIVLSPDMIKVQLCVCLNHIIKCDFPGRWTQIVDKINIYLQNPDVNGWNGALLAMYQLVKNYEYKKPNERTPLDEAMNLLLPLVYNLCVNLLNEPSDQSLLLQKQILKIYFALTQYALPLNVITREMFAQWMEICRQILDRPAPDSSAVDEDERPELPCWKVKKWATHIIGRMFERFGSPGNVISKDYEDFAKWFLQTFSAGMLEVILKVFDQYRNKIYVSPRVMTDMLNYLKTAISHAFTWKLLKQHIITLIQDVIFPLMCYSESDEELWEADPVEYIRLKFDVFDDYSTPVPAAESLLHSVCKTRKGILNNVMAVIMQIITAPNIDAKQKDGALHMVGTLADVLLKKKIFKEQVETLLTTYVFPEFNSPHGHLRARACWVLHYFSEIKLKNQQTLSDIMRLTTKALLEDKELPVKVEAAVALQMFLISQYHAQKFLEPQIKQITMELLTIIRETENEDLTNVLQKIVCTYSEQLQPVALDICQHLATTFQQVLDSEDGSDEKAITAMGLLNTMETLLSVMEDNPQTLASLHPIVLQVVVHILTTNVAEFYEEAFSLIYDLTSKTISPDMWKLLEIIYQMFIKDGIDYFVDMMPTLHNYITIDTEAFLSNRDYVLAIFEMCKTVMNGQSTEEAECNAAKLIEVIILQCRGRIDECIPSFVELVLTRLTKEVKTSELRTMCLQVVIAALYYNPQLLLQILENLPLPVGQESIASHFIKQWLHDTDCFLGIHDRKLCVVGLCTLMTLQDAKPQVLSEVADKIIPSLILIFDGLKRAYAARAAEEEEEETDEEDDDCEDGISSDEDEIDELGSSYFERISEMAKTKGATEGFEISAEVKDDDSDDDSDEDNDSDELDETALEAFTTPLDEEEGPQAIDEYIVFQDVMTSLQTADPAWYAMLTSKLTPEHAKALQEVFVTAEQKKHHRRSKEIEKSGGFQFNQQTVPTTFNFGS</sequence>
<comment type="similarity">
    <text evidence="3">Belongs to the importin beta family.</text>
</comment>
<dbReference type="InterPro" id="IPR013713">
    <property type="entry name" value="XPO2_central"/>
</dbReference>
<dbReference type="SMART" id="SM00913">
    <property type="entry name" value="IBN_N"/>
    <property type="match status" value="1"/>
</dbReference>
<dbReference type="Pfam" id="PF08506">
    <property type="entry name" value="Cse1"/>
    <property type="match status" value="1"/>
</dbReference>
<dbReference type="Pfam" id="PF25758">
    <property type="entry name" value="TPR_IPO11"/>
    <property type="match status" value="1"/>
</dbReference>
<evidence type="ECO:0000256" key="4">
    <source>
        <dbReference type="ARBA" id="ARBA00022448"/>
    </source>
</evidence>
<dbReference type="InterPro" id="IPR016024">
    <property type="entry name" value="ARM-type_fold"/>
</dbReference>
<dbReference type="EMBL" id="UFQT01000264">
    <property type="protein sequence ID" value="SSX22567.1"/>
    <property type="molecule type" value="Genomic_DNA"/>
</dbReference>
<gene>
    <name evidence="11" type="primary">CSON007039</name>
</gene>
<reference evidence="11" key="2">
    <citation type="submission" date="2018-07" db="EMBL/GenBank/DDBJ databases">
        <authorList>
            <person name="Quirk P.G."/>
            <person name="Krulwich T.A."/>
        </authorList>
    </citation>
    <scope>NUCLEOTIDE SEQUENCE</scope>
</reference>
<evidence type="ECO:0000259" key="9">
    <source>
        <dbReference type="PROSITE" id="PS50166"/>
    </source>
</evidence>
<proteinExistence type="inferred from homology"/>
<evidence type="ECO:0000256" key="1">
    <source>
        <dbReference type="ARBA" id="ARBA00004123"/>
    </source>
</evidence>
<evidence type="ECO:0000256" key="6">
    <source>
        <dbReference type="ARBA" id="ARBA00022927"/>
    </source>
</evidence>
<dbReference type="Gene3D" id="1.25.10.10">
    <property type="entry name" value="Leucine-rich Repeat Variant"/>
    <property type="match status" value="1"/>
</dbReference>
<evidence type="ECO:0000256" key="8">
    <source>
        <dbReference type="SAM" id="MobiDB-lite"/>
    </source>
</evidence>
<keyword evidence="5" id="KW-0963">Cytoplasm</keyword>
<dbReference type="GO" id="GO:0005829">
    <property type="term" value="C:cytosol"/>
    <property type="evidence" value="ECO:0007669"/>
    <property type="project" value="TreeGrafter"/>
</dbReference>
<evidence type="ECO:0000256" key="3">
    <source>
        <dbReference type="ARBA" id="ARBA00007991"/>
    </source>
</evidence>
<evidence type="ECO:0000313" key="10">
    <source>
        <dbReference type="EMBL" id="SSX02190.1"/>
    </source>
</evidence>
<protein>
    <submittedName>
        <fullName evidence="11">CSON007039 protein</fullName>
    </submittedName>
</protein>
<dbReference type="InterPro" id="IPR058669">
    <property type="entry name" value="TPR_IPO7/11-like"/>
</dbReference>
<dbReference type="OMA" id="WVAKTSW"/>
<keyword evidence="7" id="KW-0539">Nucleus</keyword>
<feature type="compositionally biased region" description="Acidic residues" evidence="8">
    <location>
        <begin position="936"/>
        <end position="954"/>
    </location>
</feature>
<dbReference type="InterPro" id="IPR011989">
    <property type="entry name" value="ARM-like"/>
</dbReference>
<name>A0A336M2G2_CULSO</name>
<dbReference type="FunFam" id="1.25.10.10:FF:000813">
    <property type="entry name" value="D-Importin 7/RanBP7"/>
    <property type="match status" value="1"/>
</dbReference>
<dbReference type="VEuPathDB" id="VectorBase:CSON007039"/>
<evidence type="ECO:0000256" key="7">
    <source>
        <dbReference type="ARBA" id="ARBA00023242"/>
    </source>
</evidence>
<organism evidence="11">
    <name type="scientific">Culicoides sonorensis</name>
    <name type="common">Biting midge</name>
    <dbReference type="NCBI Taxonomy" id="179676"/>
    <lineage>
        <taxon>Eukaryota</taxon>
        <taxon>Metazoa</taxon>
        <taxon>Ecdysozoa</taxon>
        <taxon>Arthropoda</taxon>
        <taxon>Hexapoda</taxon>
        <taxon>Insecta</taxon>
        <taxon>Pterygota</taxon>
        <taxon>Neoptera</taxon>
        <taxon>Endopterygota</taxon>
        <taxon>Diptera</taxon>
        <taxon>Nematocera</taxon>
        <taxon>Chironomoidea</taxon>
        <taxon>Ceratopogonidae</taxon>
        <taxon>Ceratopogoninae</taxon>
        <taxon>Culicoides</taxon>
        <taxon>Monoculicoides</taxon>
    </lineage>
</organism>
<dbReference type="GO" id="GO:0031267">
    <property type="term" value="F:small GTPase binding"/>
    <property type="evidence" value="ECO:0007669"/>
    <property type="project" value="InterPro"/>
</dbReference>
<evidence type="ECO:0000313" key="11">
    <source>
        <dbReference type="EMBL" id="SSX22567.1"/>
    </source>
</evidence>
<feature type="region of interest" description="Disordered" evidence="8">
    <location>
        <begin position="879"/>
        <end position="904"/>
    </location>
</feature>